<dbReference type="EMBL" id="BCSZ01000008">
    <property type="protein sequence ID" value="GAT00375.1"/>
    <property type="molecule type" value="Genomic_DNA"/>
</dbReference>
<sequence>MRRGVLTALAAAAVVAVGATAAVLWVRRHGPEMPAPTAQLIGFSLQKPPAQAWRVTPADIGLPDGIPVGKPFGSVGERAYFLADCDLSCGDGYRGWVYGIDLRTGARLFDPIMLEGLHVRFDGNCHLNGEQTAVCLTDEDSARGQPRRLWVLDLARGKVTHSGETDLRINGYDTQPVVEVIGNPLGQTRLVATVSGTGVYGVGATGERTWFVPGSGQLEVPALTVSDDAPLTLATQIPTPDDPTYRVFSLIDGTELTPAPPPGTTLRRAAVYPGGFAYQYEAHDVAGVLFYDTVGELQAQHELKGYNLLNATTVPIVFDRSVVRVYSREGRQVFEYPGAAVDYRETKFRVIGNDLYVRQGEEGWENETWQQWNLDSGSPGARCQVDFTHYAGSDGDIVLSIEYHGSVDDIVATDLSTCQRLWRMPAPNHRGVVEQVGTSLIARNSTELVGLRAQ</sequence>
<dbReference type="AlphaFoldDB" id="A0A100WLZ0"/>
<evidence type="ECO:0000313" key="1">
    <source>
        <dbReference type="EMBL" id="GAT00375.1"/>
    </source>
</evidence>
<protein>
    <submittedName>
        <fullName evidence="1">Uncharacterized protein</fullName>
    </submittedName>
</protein>
<organism evidence="1 2">
    <name type="scientific">Mycolicibacterium fortuitum subsp. acetamidolyticum</name>
    <dbReference type="NCBI Taxonomy" id="144550"/>
    <lineage>
        <taxon>Bacteria</taxon>
        <taxon>Bacillati</taxon>
        <taxon>Actinomycetota</taxon>
        <taxon>Actinomycetes</taxon>
        <taxon>Mycobacteriales</taxon>
        <taxon>Mycobacteriaceae</taxon>
        <taxon>Mycolicibacterium</taxon>
    </lineage>
</organism>
<name>A0A100WLZ0_MYCFO</name>
<accession>A0A100WLZ0</accession>
<dbReference type="RefSeq" id="WP_061262390.1">
    <property type="nucleotide sequence ID" value="NZ_BCSZ01000008.1"/>
</dbReference>
<dbReference type="SUPFAM" id="SSF50998">
    <property type="entry name" value="Quinoprotein alcohol dehydrogenase-like"/>
    <property type="match status" value="1"/>
</dbReference>
<dbReference type="Proteomes" id="UP000069705">
    <property type="component" value="Unassembled WGS sequence"/>
</dbReference>
<evidence type="ECO:0000313" key="2">
    <source>
        <dbReference type="Proteomes" id="UP000069705"/>
    </source>
</evidence>
<comment type="caution">
    <text evidence="1">The sequence shown here is derived from an EMBL/GenBank/DDBJ whole genome shotgun (WGS) entry which is preliminary data.</text>
</comment>
<dbReference type="InterPro" id="IPR011047">
    <property type="entry name" value="Quinoprotein_ADH-like_sf"/>
</dbReference>
<reference evidence="1 2" key="1">
    <citation type="journal article" date="2016" name="Genome Announc.">
        <title>Draft Genome Sequences of Five Rapidly Growing Mycobacterium Species, M. thermoresistibile, M. fortuitum subsp. acetamidolyticum, M. canariasense, M. brisbanense, and M. novocastrense.</title>
        <authorList>
            <person name="Katahira K."/>
            <person name="Ogura Y."/>
            <person name="Gotoh Y."/>
            <person name="Hayashi T."/>
        </authorList>
    </citation>
    <scope>NUCLEOTIDE SEQUENCE [LARGE SCALE GENOMIC DNA]</scope>
    <source>
        <strain evidence="1 2">JCM6368</strain>
    </source>
</reference>
<gene>
    <name evidence="1" type="ORF">RMCFA_0489</name>
</gene>
<reference evidence="2" key="2">
    <citation type="submission" date="2016-02" db="EMBL/GenBank/DDBJ databases">
        <title>Draft genome sequence of five rapidly growing Mycobacterium species.</title>
        <authorList>
            <person name="Katahira K."/>
            <person name="Gotou Y."/>
            <person name="Iida K."/>
            <person name="Ogura Y."/>
            <person name="Hayashi T."/>
        </authorList>
    </citation>
    <scope>NUCLEOTIDE SEQUENCE [LARGE SCALE GENOMIC DNA]</scope>
    <source>
        <strain evidence="2">JCM6368</strain>
    </source>
</reference>
<proteinExistence type="predicted"/>